<dbReference type="RefSeq" id="XP_024348017.1">
    <property type="nucleotide sequence ID" value="XM_024497539.1"/>
</dbReference>
<organism evidence="15 16">
    <name type="scientific">Echinococcus granulosus</name>
    <name type="common">Hydatid tapeworm</name>
    <dbReference type="NCBI Taxonomy" id="6210"/>
    <lineage>
        <taxon>Eukaryota</taxon>
        <taxon>Metazoa</taxon>
        <taxon>Spiralia</taxon>
        <taxon>Lophotrochozoa</taxon>
        <taxon>Platyhelminthes</taxon>
        <taxon>Cestoda</taxon>
        <taxon>Eucestoda</taxon>
        <taxon>Cyclophyllidea</taxon>
        <taxon>Taeniidae</taxon>
        <taxon>Echinococcus</taxon>
        <taxon>Echinococcus granulosus group</taxon>
    </lineage>
</organism>
<evidence type="ECO:0000256" key="5">
    <source>
        <dbReference type="ARBA" id="ARBA00022490"/>
    </source>
</evidence>
<dbReference type="OMA" id="MKHLQYE"/>
<dbReference type="GO" id="GO:0005794">
    <property type="term" value="C:Golgi apparatus"/>
    <property type="evidence" value="ECO:0007669"/>
    <property type="project" value="TreeGrafter"/>
</dbReference>
<dbReference type="InterPro" id="IPR025593">
    <property type="entry name" value="GAS8_dom"/>
</dbReference>
<feature type="coiled-coil region" evidence="13">
    <location>
        <begin position="253"/>
        <end position="301"/>
    </location>
</feature>
<dbReference type="GeneID" id="36344005"/>
<dbReference type="KEGG" id="egl:EGR_08290"/>
<dbReference type="Pfam" id="PF13851">
    <property type="entry name" value="GAS"/>
    <property type="match status" value="1"/>
</dbReference>
<evidence type="ECO:0000256" key="3">
    <source>
        <dbReference type="ARBA" id="ARBA00009859"/>
    </source>
</evidence>
<evidence type="ECO:0000256" key="10">
    <source>
        <dbReference type="ARBA" id="ARBA00023212"/>
    </source>
</evidence>
<evidence type="ECO:0000256" key="6">
    <source>
        <dbReference type="ARBA" id="ARBA00022701"/>
    </source>
</evidence>
<dbReference type="PANTHER" id="PTHR31543:SF0">
    <property type="entry name" value="DYNEIN REGULATORY COMPLEX SUBUNIT 4"/>
    <property type="match status" value="1"/>
</dbReference>
<dbReference type="EMBL" id="APAU02000102">
    <property type="protein sequence ID" value="EUB56821.1"/>
    <property type="molecule type" value="Genomic_DNA"/>
</dbReference>
<evidence type="ECO:0000256" key="12">
    <source>
        <dbReference type="ARBA" id="ARBA00031568"/>
    </source>
</evidence>
<evidence type="ECO:0000256" key="11">
    <source>
        <dbReference type="ARBA" id="ARBA00023273"/>
    </source>
</evidence>
<comment type="subcellular location">
    <subcellularLocation>
        <location evidence="1">Cell projection</location>
        <location evidence="1">Cilium</location>
        <location evidence="1">Flagellum</location>
    </subcellularLocation>
    <subcellularLocation>
        <location evidence="2">Cytoplasm</location>
        <location evidence="2">Cytoskeleton</location>
    </subcellularLocation>
</comment>
<feature type="coiled-coil region" evidence="13">
    <location>
        <begin position="326"/>
        <end position="360"/>
    </location>
</feature>
<feature type="domain" description="Growth arrest-specific protein 8" evidence="14">
    <location>
        <begin position="226"/>
        <end position="425"/>
    </location>
</feature>
<keyword evidence="7" id="KW-0282">Flagellum</keyword>
<keyword evidence="9" id="KW-0969">Cilium</keyword>
<protein>
    <recommendedName>
        <fullName evidence="4">Dynein regulatory complex subunit 4</fullName>
    </recommendedName>
    <alternativeName>
        <fullName evidence="12">Growth arrest-specific protein 8</fullName>
    </alternativeName>
</protein>
<keyword evidence="10" id="KW-0206">Cytoskeleton</keyword>
<evidence type="ECO:0000256" key="1">
    <source>
        <dbReference type="ARBA" id="ARBA00004230"/>
    </source>
</evidence>
<dbReference type="GO" id="GO:0048870">
    <property type="term" value="P:cell motility"/>
    <property type="evidence" value="ECO:0007669"/>
    <property type="project" value="InterPro"/>
</dbReference>
<evidence type="ECO:0000256" key="8">
    <source>
        <dbReference type="ARBA" id="ARBA00023054"/>
    </source>
</evidence>
<evidence type="ECO:0000259" key="14">
    <source>
        <dbReference type="Pfam" id="PF13851"/>
    </source>
</evidence>
<evidence type="ECO:0000256" key="13">
    <source>
        <dbReference type="SAM" id="Coils"/>
    </source>
</evidence>
<dbReference type="GO" id="GO:0005874">
    <property type="term" value="C:microtubule"/>
    <property type="evidence" value="ECO:0007669"/>
    <property type="project" value="UniProtKB-KW"/>
</dbReference>
<comment type="caution">
    <text evidence="15">The sequence shown here is derived from an EMBL/GenBank/DDBJ whole genome shotgun (WGS) entry which is preliminary data.</text>
</comment>
<keyword evidence="16" id="KW-1185">Reference proteome</keyword>
<evidence type="ECO:0000256" key="2">
    <source>
        <dbReference type="ARBA" id="ARBA00004245"/>
    </source>
</evidence>
<reference evidence="15 16" key="1">
    <citation type="journal article" date="2013" name="Nat. Genet.">
        <title>The genome of the hydatid tapeworm Echinococcus granulosus.</title>
        <authorList>
            <person name="Zheng H."/>
            <person name="Zhang W."/>
            <person name="Zhang L."/>
            <person name="Zhang Z."/>
            <person name="Li J."/>
            <person name="Lu G."/>
            <person name="Zhu Y."/>
            <person name="Wang Y."/>
            <person name="Huang Y."/>
            <person name="Liu J."/>
            <person name="Kang H."/>
            <person name="Chen J."/>
            <person name="Wang L."/>
            <person name="Chen A."/>
            <person name="Yu S."/>
            <person name="Gao Z."/>
            <person name="Jin L."/>
            <person name="Gu W."/>
            <person name="Wang Z."/>
            <person name="Zhao L."/>
            <person name="Shi B."/>
            <person name="Wen H."/>
            <person name="Lin R."/>
            <person name="Jones M.K."/>
            <person name="Brejova B."/>
            <person name="Vinar T."/>
            <person name="Zhao G."/>
            <person name="McManus D.P."/>
            <person name="Chen Z."/>
            <person name="Zhou Y."/>
            <person name="Wang S."/>
        </authorList>
    </citation>
    <scope>NUCLEOTIDE SEQUENCE [LARGE SCALE GENOMIC DNA]</scope>
</reference>
<evidence type="ECO:0000256" key="9">
    <source>
        <dbReference type="ARBA" id="ARBA00023069"/>
    </source>
</evidence>
<feature type="coiled-coil region" evidence="13">
    <location>
        <begin position="126"/>
        <end position="153"/>
    </location>
</feature>
<keyword evidence="11" id="KW-0966">Cell projection</keyword>
<dbReference type="Proteomes" id="UP000019149">
    <property type="component" value="Unassembled WGS sequence"/>
</dbReference>
<dbReference type="GO" id="GO:0031267">
    <property type="term" value="F:small GTPase binding"/>
    <property type="evidence" value="ECO:0007669"/>
    <property type="project" value="InterPro"/>
</dbReference>
<dbReference type="GO" id="GO:0008017">
    <property type="term" value="F:microtubule binding"/>
    <property type="evidence" value="ECO:0007669"/>
    <property type="project" value="InterPro"/>
</dbReference>
<proteinExistence type="inferred from homology"/>
<evidence type="ECO:0000313" key="15">
    <source>
        <dbReference type="EMBL" id="EUB56821.1"/>
    </source>
</evidence>
<evidence type="ECO:0000256" key="7">
    <source>
        <dbReference type="ARBA" id="ARBA00022846"/>
    </source>
</evidence>
<dbReference type="GO" id="GO:0031514">
    <property type="term" value="C:motile cilium"/>
    <property type="evidence" value="ECO:0007669"/>
    <property type="project" value="UniProtKB-SubCell"/>
</dbReference>
<dbReference type="InterPro" id="IPR039308">
    <property type="entry name" value="GAS8"/>
</dbReference>
<evidence type="ECO:0000256" key="4">
    <source>
        <dbReference type="ARBA" id="ARBA00021301"/>
    </source>
</evidence>
<sequence length="510" mass="58814">MCVCVITQAKSKNEKKKKTATVIHGVVTSEMSKEEIEEYVVLLRAELERERAERNKTALERDKVTTFWETCRQQVEDARGLLRKKERELEDAEERHQMEMRVYRQKVKHLLFEENARQVDIRHDTAVTLNTKAEEMRVEVRELLNENYTLKAQMRLRQLESEEAVKMLKKQHETEMTALRQDFILQAEELEQRTAKQAAQLREDLETQRVSEIHATEERKNLHIKQLETAHDKAFNNMKSYYNDITLGNVNVIKTLKESIEELRSSLVRMQRDLELSQSQTAQYKQKLGESEEQNKNLRKIAHLFESEKSAHNVTKANLRLANKTKANNEMLYNIAQARLEELEAEKKRLTERMEMTLLEIKRKAGVRSAILEKKLTHLVAILEAKETEVHTLIMATNADPEAVKESRKNLEELLNKKNTAIRELQYEVSRVAKAYTDLWRTCQEKLMEETSHPDNIGIKPVGVNVSLISPFNPATAQSKLLNLTSGAQGTASGVIEGKGPLGLTSIPPL</sequence>
<evidence type="ECO:0000313" key="16">
    <source>
        <dbReference type="Proteomes" id="UP000019149"/>
    </source>
</evidence>
<accession>W6U8Q5</accession>
<dbReference type="STRING" id="6210.W6U8Q5"/>
<name>W6U8Q5_ECHGR</name>
<keyword evidence="8 13" id="KW-0175">Coiled coil</keyword>
<dbReference type="PANTHER" id="PTHR31543">
    <property type="entry name" value="DYNEIN REGULATORY COMPLEX SUBUNIT 4"/>
    <property type="match status" value="1"/>
</dbReference>
<comment type="similarity">
    <text evidence="3">Belongs to the DRC4 family.</text>
</comment>
<keyword evidence="5" id="KW-0963">Cytoplasm</keyword>
<gene>
    <name evidence="15" type="ORF">EGR_08290</name>
</gene>
<dbReference type="CTD" id="36344005"/>
<dbReference type="AlphaFoldDB" id="W6U8Q5"/>
<dbReference type="OrthoDB" id="767661at2759"/>
<feature type="coiled-coil region" evidence="13">
    <location>
        <begin position="33"/>
        <end position="102"/>
    </location>
</feature>
<keyword evidence="6" id="KW-0493">Microtubule</keyword>